<dbReference type="Gramene" id="PNT75724">
    <property type="protein sequence ID" value="PNT75724"/>
    <property type="gene ID" value="BRADI_1g37456v3"/>
</dbReference>
<sequence>MQASGILPALRIQMPTCCPYAIVTGNQFHAPANSGGSELEAGTKLVLISGRWKWSRKKRSERWSC</sequence>
<dbReference type="EMBL" id="CM000880">
    <property type="protein sequence ID" value="PNT75724.1"/>
    <property type="molecule type" value="Genomic_DNA"/>
</dbReference>
<accession>A0A2K2DN67</accession>
<dbReference type="AlphaFoldDB" id="A0A2K2DN67"/>
<dbReference type="InParanoid" id="A0A2K2DN67"/>
<organism evidence="1">
    <name type="scientific">Brachypodium distachyon</name>
    <name type="common">Purple false brome</name>
    <name type="synonym">Trachynia distachya</name>
    <dbReference type="NCBI Taxonomy" id="15368"/>
    <lineage>
        <taxon>Eukaryota</taxon>
        <taxon>Viridiplantae</taxon>
        <taxon>Streptophyta</taxon>
        <taxon>Embryophyta</taxon>
        <taxon>Tracheophyta</taxon>
        <taxon>Spermatophyta</taxon>
        <taxon>Magnoliopsida</taxon>
        <taxon>Liliopsida</taxon>
        <taxon>Poales</taxon>
        <taxon>Poaceae</taxon>
        <taxon>BOP clade</taxon>
        <taxon>Pooideae</taxon>
        <taxon>Stipodae</taxon>
        <taxon>Brachypodieae</taxon>
        <taxon>Brachypodium</taxon>
    </lineage>
</organism>
<keyword evidence="3" id="KW-1185">Reference proteome</keyword>
<dbReference type="EnsemblPlants" id="PNT75724">
    <property type="protein sequence ID" value="PNT75724"/>
    <property type="gene ID" value="BRADI_1g37456v3"/>
</dbReference>
<name>A0A2K2DN67_BRADI</name>
<evidence type="ECO:0000313" key="3">
    <source>
        <dbReference type="Proteomes" id="UP000008810"/>
    </source>
</evidence>
<proteinExistence type="predicted"/>
<protein>
    <submittedName>
        <fullName evidence="1 2">Uncharacterized protein</fullName>
    </submittedName>
</protein>
<gene>
    <name evidence="1" type="ORF">BRADI_1g37456v3</name>
</gene>
<evidence type="ECO:0000313" key="1">
    <source>
        <dbReference type="EMBL" id="PNT75724.1"/>
    </source>
</evidence>
<reference evidence="1" key="2">
    <citation type="submission" date="2017-06" db="EMBL/GenBank/DDBJ databases">
        <title>WGS assembly of Brachypodium distachyon.</title>
        <authorList>
            <consortium name="The International Brachypodium Initiative"/>
            <person name="Lucas S."/>
            <person name="Harmon-Smith M."/>
            <person name="Lail K."/>
            <person name="Tice H."/>
            <person name="Grimwood J."/>
            <person name="Bruce D."/>
            <person name="Barry K."/>
            <person name="Shu S."/>
            <person name="Lindquist E."/>
            <person name="Wang M."/>
            <person name="Pitluck S."/>
            <person name="Vogel J.P."/>
            <person name="Garvin D.F."/>
            <person name="Mockler T.C."/>
            <person name="Schmutz J."/>
            <person name="Rokhsar D."/>
            <person name="Bevan M.W."/>
        </authorList>
    </citation>
    <scope>NUCLEOTIDE SEQUENCE</scope>
    <source>
        <strain evidence="1">Bd21</strain>
    </source>
</reference>
<evidence type="ECO:0000313" key="2">
    <source>
        <dbReference type="EnsemblPlants" id="PNT75724"/>
    </source>
</evidence>
<reference evidence="1 2" key="1">
    <citation type="journal article" date="2010" name="Nature">
        <title>Genome sequencing and analysis of the model grass Brachypodium distachyon.</title>
        <authorList>
            <consortium name="International Brachypodium Initiative"/>
        </authorList>
    </citation>
    <scope>NUCLEOTIDE SEQUENCE [LARGE SCALE GENOMIC DNA]</scope>
    <source>
        <strain evidence="1 2">Bd21</strain>
    </source>
</reference>
<dbReference type="Proteomes" id="UP000008810">
    <property type="component" value="Chromosome 1"/>
</dbReference>
<reference evidence="2" key="3">
    <citation type="submission" date="2018-08" db="UniProtKB">
        <authorList>
            <consortium name="EnsemblPlants"/>
        </authorList>
    </citation>
    <scope>IDENTIFICATION</scope>
    <source>
        <strain evidence="2">cv. Bd21</strain>
    </source>
</reference>